<evidence type="ECO:0000313" key="3">
    <source>
        <dbReference type="Proteomes" id="UP001346149"/>
    </source>
</evidence>
<keyword evidence="3" id="KW-1185">Reference proteome</keyword>
<gene>
    <name evidence="2" type="ORF">SAY86_022421</name>
</gene>
<feature type="coiled-coil region" evidence="1">
    <location>
        <begin position="44"/>
        <end position="78"/>
    </location>
</feature>
<reference evidence="2 3" key="1">
    <citation type="journal article" date="2023" name="Hortic Res">
        <title>Pangenome of water caltrop reveals structural variations and asymmetric subgenome divergence after allopolyploidization.</title>
        <authorList>
            <person name="Zhang X."/>
            <person name="Chen Y."/>
            <person name="Wang L."/>
            <person name="Yuan Y."/>
            <person name="Fang M."/>
            <person name="Shi L."/>
            <person name="Lu R."/>
            <person name="Comes H.P."/>
            <person name="Ma Y."/>
            <person name="Chen Y."/>
            <person name="Huang G."/>
            <person name="Zhou Y."/>
            <person name="Zheng Z."/>
            <person name="Qiu Y."/>
        </authorList>
    </citation>
    <scope>NUCLEOTIDE SEQUENCE [LARGE SCALE GENOMIC DNA]</scope>
    <source>
        <strain evidence="2">F231</strain>
    </source>
</reference>
<organism evidence="2 3">
    <name type="scientific">Trapa natans</name>
    <name type="common">Water chestnut</name>
    <dbReference type="NCBI Taxonomy" id="22666"/>
    <lineage>
        <taxon>Eukaryota</taxon>
        <taxon>Viridiplantae</taxon>
        <taxon>Streptophyta</taxon>
        <taxon>Embryophyta</taxon>
        <taxon>Tracheophyta</taxon>
        <taxon>Spermatophyta</taxon>
        <taxon>Magnoliopsida</taxon>
        <taxon>eudicotyledons</taxon>
        <taxon>Gunneridae</taxon>
        <taxon>Pentapetalae</taxon>
        <taxon>rosids</taxon>
        <taxon>malvids</taxon>
        <taxon>Myrtales</taxon>
        <taxon>Lythraceae</taxon>
        <taxon>Trapa</taxon>
    </lineage>
</organism>
<dbReference type="PANTHER" id="PTHR33566:SF6">
    <property type="entry name" value="PROTEIN DEFECTIVE IN MERISTEM SILENCING 3"/>
    <property type="match status" value="1"/>
</dbReference>
<dbReference type="Proteomes" id="UP001346149">
    <property type="component" value="Unassembled WGS sequence"/>
</dbReference>
<protein>
    <recommendedName>
        <fullName evidence="4">Protein DEFECTIVE IN MERISTEM SILENCING 3</fullName>
    </recommendedName>
</protein>
<dbReference type="EMBL" id="JAXQNO010000008">
    <property type="protein sequence ID" value="KAK4791986.1"/>
    <property type="molecule type" value="Genomic_DNA"/>
</dbReference>
<keyword evidence="1" id="KW-0175">Coiled coil</keyword>
<evidence type="ECO:0000256" key="1">
    <source>
        <dbReference type="SAM" id="Coils"/>
    </source>
</evidence>
<name>A0AAN7R991_TRANT</name>
<dbReference type="AlphaFoldDB" id="A0AAN7R991"/>
<feature type="coiled-coil region" evidence="1">
    <location>
        <begin position="353"/>
        <end position="391"/>
    </location>
</feature>
<comment type="caution">
    <text evidence="2">The sequence shown here is derived from an EMBL/GenBank/DDBJ whole genome shotgun (WGS) entry which is preliminary data.</text>
</comment>
<dbReference type="PANTHER" id="PTHR33566">
    <property type="entry name" value="EN/SPM-LIKE TRANSPOSON-RELATED"/>
    <property type="match status" value="1"/>
</dbReference>
<sequence>MPLSIPPAGMSDSRALVVLDDNQVPMSEAPDAGQSRADLITCGTKTLQDDLQTLGERIKQYEENIKSFKSQKAKLDDAILDKQCKLGNYHSQPQCKASDKGLSQISDEVGTIDQVLRCGKPAAGLICQLKRGEFGEPSHHELSKNVLGIVATLGNVVETNLSRLLSEYLGIENMLAVVCKTYEGAMSLETYDNEACIDKRTGLHCLGASIGRSINGRFLVICLENLRPYPGNFVYDDPQRKLDLLKPRGPDGDCPPGFIGFAVNMIEIEATHLQYLTECGHGLRETLFYNLFRRTQVYKTRIEMMNALPFISDGAISLDGGMVKGPGLYHLGTREDVPVRFSTVSEPKFVANYYEMEKEVKELKWRREKLLEDLQRERQFLECAKTYFEKKKRELLNLLAQSSTKDAVQMEMDSDPKMNSFSI</sequence>
<evidence type="ECO:0008006" key="4">
    <source>
        <dbReference type="Google" id="ProtNLM"/>
    </source>
</evidence>
<evidence type="ECO:0000313" key="2">
    <source>
        <dbReference type="EMBL" id="KAK4791986.1"/>
    </source>
</evidence>
<accession>A0AAN7R991</accession>
<proteinExistence type="predicted"/>